<evidence type="ECO:0000313" key="3">
    <source>
        <dbReference type="Proteomes" id="UP001196413"/>
    </source>
</evidence>
<dbReference type="Proteomes" id="UP001196413">
    <property type="component" value="Unassembled WGS sequence"/>
</dbReference>
<keyword evidence="3" id="KW-1185">Reference proteome</keyword>
<dbReference type="AlphaFoldDB" id="A0AAD5WE81"/>
<keyword evidence="1" id="KW-0812">Transmembrane</keyword>
<comment type="caution">
    <text evidence="2">The sequence shown here is derived from an EMBL/GenBank/DDBJ whole genome shotgun (WGS) entry which is preliminary data.</text>
</comment>
<reference evidence="2" key="1">
    <citation type="submission" date="2021-06" db="EMBL/GenBank/DDBJ databases">
        <title>Parelaphostrongylus tenuis whole genome reference sequence.</title>
        <authorList>
            <person name="Garwood T.J."/>
            <person name="Larsen P.A."/>
            <person name="Fountain-Jones N.M."/>
            <person name="Garbe J.R."/>
            <person name="Macchietto M.G."/>
            <person name="Kania S.A."/>
            <person name="Gerhold R.W."/>
            <person name="Richards J.E."/>
            <person name="Wolf T.M."/>
        </authorList>
    </citation>
    <scope>NUCLEOTIDE SEQUENCE</scope>
    <source>
        <strain evidence="2">MNPRO001-30</strain>
        <tissue evidence="2">Meninges</tissue>
    </source>
</reference>
<name>A0AAD5WE81_PARTN</name>
<gene>
    <name evidence="2" type="ORF">KIN20_027550</name>
</gene>
<protein>
    <submittedName>
        <fullName evidence="2">Uncharacterized protein</fullName>
    </submittedName>
</protein>
<sequence>MVAAVNMMESGASPSTTRWAIGNNTIAMEGGPMLLYVNASKSECKNNVTSNAPVILSGSLSVCIALFIYYFVL</sequence>
<organism evidence="2 3">
    <name type="scientific">Parelaphostrongylus tenuis</name>
    <name type="common">Meningeal worm</name>
    <dbReference type="NCBI Taxonomy" id="148309"/>
    <lineage>
        <taxon>Eukaryota</taxon>
        <taxon>Metazoa</taxon>
        <taxon>Ecdysozoa</taxon>
        <taxon>Nematoda</taxon>
        <taxon>Chromadorea</taxon>
        <taxon>Rhabditida</taxon>
        <taxon>Rhabditina</taxon>
        <taxon>Rhabditomorpha</taxon>
        <taxon>Strongyloidea</taxon>
        <taxon>Metastrongylidae</taxon>
        <taxon>Parelaphostrongylus</taxon>
    </lineage>
</organism>
<feature type="transmembrane region" description="Helical" evidence="1">
    <location>
        <begin position="52"/>
        <end position="72"/>
    </location>
</feature>
<keyword evidence="1" id="KW-0472">Membrane</keyword>
<proteinExistence type="predicted"/>
<dbReference type="EMBL" id="JAHQIW010005659">
    <property type="protein sequence ID" value="KAJ1366788.1"/>
    <property type="molecule type" value="Genomic_DNA"/>
</dbReference>
<keyword evidence="1" id="KW-1133">Transmembrane helix</keyword>
<evidence type="ECO:0000313" key="2">
    <source>
        <dbReference type="EMBL" id="KAJ1366788.1"/>
    </source>
</evidence>
<accession>A0AAD5WE81</accession>
<evidence type="ECO:0000256" key="1">
    <source>
        <dbReference type="SAM" id="Phobius"/>
    </source>
</evidence>